<feature type="compositionally biased region" description="Basic and acidic residues" evidence="1">
    <location>
        <begin position="1"/>
        <end position="11"/>
    </location>
</feature>
<feature type="compositionally biased region" description="Acidic residues" evidence="1">
    <location>
        <begin position="213"/>
        <end position="223"/>
    </location>
</feature>
<dbReference type="Proteomes" id="UP000188533">
    <property type="component" value="Unassembled WGS sequence"/>
</dbReference>
<proteinExistence type="predicted"/>
<comment type="caution">
    <text evidence="2">The sequence shown here is derived from an EMBL/GenBank/DDBJ whole genome shotgun (WGS) entry which is preliminary data.</text>
</comment>
<reference evidence="2 3" key="1">
    <citation type="submission" date="2016-08" db="EMBL/GenBank/DDBJ databases">
        <authorList>
            <consortium name="Lentinula edodes genome sequencing consortium"/>
            <person name="Sakamoto Y."/>
            <person name="Nakade K."/>
            <person name="Sato S."/>
            <person name="Yoshida Y."/>
            <person name="Miyazaki K."/>
            <person name="Natsume S."/>
            <person name="Konno N."/>
        </authorList>
    </citation>
    <scope>NUCLEOTIDE SEQUENCE [LARGE SCALE GENOMIC DNA]</scope>
    <source>
        <strain evidence="2 3">NBRC 111202</strain>
    </source>
</reference>
<evidence type="ECO:0000313" key="2">
    <source>
        <dbReference type="EMBL" id="GAW02629.1"/>
    </source>
</evidence>
<evidence type="ECO:0000313" key="3">
    <source>
        <dbReference type="Proteomes" id="UP000188533"/>
    </source>
</evidence>
<dbReference type="EMBL" id="BDGU01000105">
    <property type="protein sequence ID" value="GAW02629.1"/>
    <property type="molecule type" value="Genomic_DNA"/>
</dbReference>
<organism evidence="2 3">
    <name type="scientific">Lentinula edodes</name>
    <name type="common">Shiitake mushroom</name>
    <name type="synonym">Lentinus edodes</name>
    <dbReference type="NCBI Taxonomy" id="5353"/>
    <lineage>
        <taxon>Eukaryota</taxon>
        <taxon>Fungi</taxon>
        <taxon>Dikarya</taxon>
        <taxon>Basidiomycota</taxon>
        <taxon>Agaricomycotina</taxon>
        <taxon>Agaricomycetes</taxon>
        <taxon>Agaricomycetidae</taxon>
        <taxon>Agaricales</taxon>
        <taxon>Marasmiineae</taxon>
        <taxon>Omphalotaceae</taxon>
        <taxon>Lentinula</taxon>
    </lineage>
</organism>
<evidence type="ECO:0000256" key="1">
    <source>
        <dbReference type="SAM" id="MobiDB-lite"/>
    </source>
</evidence>
<gene>
    <name evidence="2" type="ORF">LENED_004294</name>
</gene>
<name>A0A1Q3E6H6_LENED</name>
<feature type="compositionally biased region" description="Low complexity" evidence="1">
    <location>
        <begin position="241"/>
        <end position="255"/>
    </location>
</feature>
<reference evidence="2 3" key="2">
    <citation type="submission" date="2017-02" db="EMBL/GenBank/DDBJ databases">
        <title>A genome survey and senescence transcriptome analysis in Lentinula edodes.</title>
        <authorList>
            <person name="Sakamoto Y."/>
            <person name="Nakade K."/>
            <person name="Sato S."/>
            <person name="Yoshida Y."/>
            <person name="Miyazaki K."/>
            <person name="Natsume S."/>
            <person name="Konno N."/>
        </authorList>
    </citation>
    <scope>NUCLEOTIDE SEQUENCE [LARGE SCALE GENOMIC DNA]</scope>
    <source>
        <strain evidence="2 3">NBRC 111202</strain>
    </source>
</reference>
<feature type="region of interest" description="Disordered" evidence="1">
    <location>
        <begin position="151"/>
        <end position="255"/>
    </location>
</feature>
<feature type="compositionally biased region" description="Low complexity" evidence="1">
    <location>
        <begin position="152"/>
        <end position="171"/>
    </location>
</feature>
<sequence length="255" mass="27693">MLRSTLARDETNSISEKRRRHSSATPTLVVGNSGLEESSPTTLKPHEKILRARLERVLLANVQADGTSLYGVDDVRRVRASSIEAVDMGRRRSRPRAGSDTGMLGWFWSKGSTVDDEYEDGGDEAIPLPVPPIACPHVQAFSQTSHFARFTSPQQPALPSSPSASSPQNPSRMRSHTSPVPSNFHNAFQSSSQSPRPRHAFSLETVPSVGEMSVEEMESDVDIQADTTKADTTRANENTQNAHSAPNAASSSSRD</sequence>
<keyword evidence="3" id="KW-1185">Reference proteome</keyword>
<dbReference type="AlphaFoldDB" id="A0A1Q3E6H6"/>
<accession>A0A1Q3E6H6</accession>
<protein>
    <submittedName>
        <fullName evidence="2">Uncharacterized protein</fullName>
    </submittedName>
</protein>
<feature type="compositionally biased region" description="Polar residues" evidence="1">
    <location>
        <begin position="176"/>
        <end position="195"/>
    </location>
</feature>
<feature type="region of interest" description="Disordered" evidence="1">
    <location>
        <begin position="1"/>
        <end position="42"/>
    </location>
</feature>